<comment type="catalytic activity">
    <reaction evidence="9 10">
        <text>CMP + ATP = CDP + ADP</text>
        <dbReference type="Rhea" id="RHEA:11600"/>
        <dbReference type="ChEBI" id="CHEBI:30616"/>
        <dbReference type="ChEBI" id="CHEBI:58069"/>
        <dbReference type="ChEBI" id="CHEBI:60377"/>
        <dbReference type="ChEBI" id="CHEBI:456216"/>
        <dbReference type="EC" id="2.7.4.25"/>
    </reaction>
</comment>
<dbReference type="GO" id="GO:0005524">
    <property type="term" value="F:ATP binding"/>
    <property type="evidence" value="ECO:0007669"/>
    <property type="project" value="UniProtKB-UniRule"/>
</dbReference>
<keyword evidence="13" id="KW-1185">Reference proteome</keyword>
<evidence type="ECO:0000313" key="12">
    <source>
        <dbReference type="EMBL" id="GGF98629.1"/>
    </source>
</evidence>
<dbReference type="SUPFAM" id="SSF48208">
    <property type="entry name" value="Six-hairpin glycosidases"/>
    <property type="match status" value="1"/>
</dbReference>
<dbReference type="Gene3D" id="3.40.50.300">
    <property type="entry name" value="P-loop containing nucleotide triphosphate hydrolases"/>
    <property type="match status" value="1"/>
</dbReference>
<keyword evidence="5 10" id="KW-0418">Kinase</keyword>
<dbReference type="InterPro" id="IPR027417">
    <property type="entry name" value="P-loop_NTPase"/>
</dbReference>
<keyword evidence="3 10" id="KW-0808">Transferase</keyword>
<keyword evidence="7" id="KW-0413">Isomerase</keyword>
<dbReference type="InterPro" id="IPR012341">
    <property type="entry name" value="6hp_glycosidase-like_sf"/>
</dbReference>
<organism evidence="12 13">
    <name type="scientific">Cysteiniphilum litorale</name>
    <dbReference type="NCBI Taxonomy" id="2056700"/>
    <lineage>
        <taxon>Bacteria</taxon>
        <taxon>Pseudomonadati</taxon>
        <taxon>Pseudomonadota</taxon>
        <taxon>Gammaproteobacteria</taxon>
        <taxon>Thiotrichales</taxon>
        <taxon>Fastidiosibacteraceae</taxon>
        <taxon>Cysteiniphilum</taxon>
    </lineage>
</organism>
<sequence>MSNKVEIITIDGPSGVGKGTLSRLLAQKLDYALLDSGAIYRLAALYVLDHVIDISHEQLLYDELSQLNIHFAIEGNQTKAFLDGMDVTTRIRQEQTGMMASKIAKISIVRDALLACQQAFAQGVKGLVADGRDMGTVVFPNARHKFFLEAGSQIRAQRRYDELIAKGQKADFTEILTQLEARDHQDRNREVAPLRPAEDALIIDTSSLDIDGVFAKVYAAVKLRNNKQMTVAIDAYYQLLIKAIDQLGYAPEFLNAPQKIDQANTRLLCQTRSLFFLLTYAGLTNTQAANAYAYKLYQVMKSQYFDEQSKAWIKTQSSKDGNDLYEYAFVLFTLSVLYGTFKEHVISEDIEHVNELITQKFIADDFKALKDQHGVIGQNALMHLFEAYLGAYRHTQNPIFKTQAEALYQKIIALFFDHERSLMREYSREDKSALFEPGHSFEWSSLIVEAQALGVDVDIMSDHIGLYQAATKVGINDCGFIKPNLSHDVKDMQYRIWPMLEYMRYLAMTASYEHLDNALSIFSTVFLKHDLPIEYVDSEGAVGFDDVKSTTGYHLINCWQYMLR</sequence>
<comment type="similarity">
    <text evidence="2 10">Belongs to the cytidylate kinase family. Type 1 subfamily.</text>
</comment>
<dbReference type="Proteomes" id="UP000636949">
    <property type="component" value="Unassembled WGS sequence"/>
</dbReference>
<evidence type="ECO:0000256" key="2">
    <source>
        <dbReference type="ARBA" id="ARBA00009427"/>
    </source>
</evidence>
<evidence type="ECO:0000256" key="4">
    <source>
        <dbReference type="ARBA" id="ARBA00022741"/>
    </source>
</evidence>
<dbReference type="HAMAP" id="MF_00238">
    <property type="entry name" value="Cytidyl_kinase_type1"/>
    <property type="match status" value="1"/>
</dbReference>
<comment type="similarity">
    <text evidence="1">Belongs to the N-acylglucosamine 2-epimerase family.</text>
</comment>
<comment type="catalytic activity">
    <reaction evidence="8 10">
        <text>dCMP + ATP = dCDP + ADP</text>
        <dbReference type="Rhea" id="RHEA:25094"/>
        <dbReference type="ChEBI" id="CHEBI:30616"/>
        <dbReference type="ChEBI" id="CHEBI:57566"/>
        <dbReference type="ChEBI" id="CHEBI:58593"/>
        <dbReference type="ChEBI" id="CHEBI:456216"/>
        <dbReference type="EC" id="2.7.4.25"/>
    </reaction>
</comment>
<dbReference type="InterPro" id="IPR011994">
    <property type="entry name" value="Cytidylate_kinase_dom"/>
</dbReference>
<dbReference type="PANTHER" id="PTHR21299">
    <property type="entry name" value="CYTIDYLATE KINASE/PANTOATE-BETA-ALANINE LIGASE"/>
    <property type="match status" value="1"/>
</dbReference>
<dbReference type="AlphaFoldDB" id="A0A8J2Z4N5"/>
<keyword evidence="6 10" id="KW-0067">ATP-binding</keyword>
<feature type="domain" description="Cytidylate kinase" evidence="11">
    <location>
        <begin position="8"/>
        <end position="222"/>
    </location>
</feature>
<evidence type="ECO:0000256" key="1">
    <source>
        <dbReference type="ARBA" id="ARBA00008558"/>
    </source>
</evidence>
<reference evidence="12" key="2">
    <citation type="submission" date="2020-09" db="EMBL/GenBank/DDBJ databases">
        <authorList>
            <person name="Sun Q."/>
            <person name="Zhou Y."/>
        </authorList>
    </citation>
    <scope>NUCLEOTIDE SEQUENCE</scope>
    <source>
        <strain evidence="12">CGMCC 1.15758</strain>
    </source>
</reference>
<evidence type="ECO:0000256" key="9">
    <source>
        <dbReference type="ARBA" id="ARBA00048478"/>
    </source>
</evidence>
<name>A0A8J2Z4N5_9GAMM</name>
<dbReference type="SUPFAM" id="SSF52540">
    <property type="entry name" value="P-loop containing nucleoside triphosphate hydrolases"/>
    <property type="match status" value="1"/>
</dbReference>
<dbReference type="Pfam" id="PF02224">
    <property type="entry name" value="Cytidylate_kin"/>
    <property type="match status" value="1"/>
</dbReference>
<feature type="binding site" evidence="10">
    <location>
        <begin position="12"/>
        <end position="20"/>
    </location>
    <ligand>
        <name>ATP</name>
        <dbReference type="ChEBI" id="CHEBI:30616"/>
    </ligand>
</feature>
<accession>A0A8J2Z4N5</accession>
<dbReference type="GO" id="GO:0036431">
    <property type="term" value="F:dCMP kinase activity"/>
    <property type="evidence" value="ECO:0007669"/>
    <property type="project" value="InterPro"/>
</dbReference>
<dbReference type="GO" id="GO:0016853">
    <property type="term" value="F:isomerase activity"/>
    <property type="evidence" value="ECO:0007669"/>
    <property type="project" value="UniProtKB-KW"/>
</dbReference>
<dbReference type="EC" id="2.7.4.25" evidence="10"/>
<dbReference type="OrthoDB" id="9807434at2"/>
<evidence type="ECO:0000256" key="5">
    <source>
        <dbReference type="ARBA" id="ARBA00022777"/>
    </source>
</evidence>
<dbReference type="NCBIfam" id="TIGR00017">
    <property type="entry name" value="cmk"/>
    <property type="match status" value="1"/>
</dbReference>
<evidence type="ECO:0000256" key="8">
    <source>
        <dbReference type="ARBA" id="ARBA00047615"/>
    </source>
</evidence>
<reference evidence="12" key="1">
    <citation type="journal article" date="2014" name="Int. J. Syst. Evol. Microbiol.">
        <title>Complete genome sequence of Corynebacterium casei LMG S-19264T (=DSM 44701T), isolated from a smear-ripened cheese.</title>
        <authorList>
            <consortium name="US DOE Joint Genome Institute (JGI-PGF)"/>
            <person name="Walter F."/>
            <person name="Albersmeier A."/>
            <person name="Kalinowski J."/>
            <person name="Ruckert C."/>
        </authorList>
    </citation>
    <scope>NUCLEOTIDE SEQUENCE</scope>
    <source>
        <strain evidence="12">CGMCC 1.15758</strain>
    </source>
</reference>
<keyword evidence="10" id="KW-0963">Cytoplasm</keyword>
<gene>
    <name evidence="10" type="primary">cmk</name>
    <name evidence="12" type="ORF">GCM10010995_14830</name>
</gene>
<dbReference type="GO" id="GO:0005829">
    <property type="term" value="C:cytosol"/>
    <property type="evidence" value="ECO:0007669"/>
    <property type="project" value="TreeGrafter"/>
</dbReference>
<dbReference type="GO" id="GO:0006220">
    <property type="term" value="P:pyrimidine nucleotide metabolic process"/>
    <property type="evidence" value="ECO:0007669"/>
    <property type="project" value="UniProtKB-UniRule"/>
</dbReference>
<dbReference type="PANTHER" id="PTHR21299:SF2">
    <property type="entry name" value="CYTIDYLATE KINASE"/>
    <property type="match status" value="1"/>
</dbReference>
<evidence type="ECO:0000256" key="7">
    <source>
        <dbReference type="ARBA" id="ARBA00023235"/>
    </source>
</evidence>
<dbReference type="Pfam" id="PF07221">
    <property type="entry name" value="GlcNAc_2-epim"/>
    <property type="match status" value="1"/>
</dbReference>
<dbReference type="GO" id="GO:0005975">
    <property type="term" value="P:carbohydrate metabolic process"/>
    <property type="evidence" value="ECO:0007669"/>
    <property type="project" value="InterPro"/>
</dbReference>
<proteinExistence type="inferred from homology"/>
<keyword evidence="4 10" id="KW-0547">Nucleotide-binding</keyword>
<dbReference type="GO" id="GO:0015949">
    <property type="term" value="P:nucleobase-containing small molecule interconversion"/>
    <property type="evidence" value="ECO:0007669"/>
    <property type="project" value="TreeGrafter"/>
</dbReference>
<dbReference type="EMBL" id="BMJS01000015">
    <property type="protein sequence ID" value="GGF98629.1"/>
    <property type="molecule type" value="Genomic_DNA"/>
</dbReference>
<evidence type="ECO:0000259" key="11">
    <source>
        <dbReference type="Pfam" id="PF02224"/>
    </source>
</evidence>
<dbReference type="InterPro" id="IPR003136">
    <property type="entry name" value="Cytidylate_kin"/>
</dbReference>
<dbReference type="CDD" id="cd02020">
    <property type="entry name" value="CMPK"/>
    <property type="match status" value="1"/>
</dbReference>
<evidence type="ECO:0000313" key="13">
    <source>
        <dbReference type="Proteomes" id="UP000636949"/>
    </source>
</evidence>
<evidence type="ECO:0000256" key="10">
    <source>
        <dbReference type="HAMAP-Rule" id="MF_00238"/>
    </source>
</evidence>
<evidence type="ECO:0000256" key="3">
    <source>
        <dbReference type="ARBA" id="ARBA00022679"/>
    </source>
</evidence>
<evidence type="ECO:0000256" key="6">
    <source>
        <dbReference type="ARBA" id="ARBA00022840"/>
    </source>
</evidence>
<comment type="caution">
    <text evidence="12">The sequence shown here is derived from an EMBL/GenBank/DDBJ whole genome shotgun (WGS) entry which is preliminary data.</text>
</comment>
<dbReference type="InterPro" id="IPR010819">
    <property type="entry name" value="AGE/CE"/>
</dbReference>
<dbReference type="Gene3D" id="1.50.10.10">
    <property type="match status" value="1"/>
</dbReference>
<protein>
    <recommendedName>
        <fullName evidence="10">Cytidylate kinase</fullName>
        <shortName evidence="10">CK</shortName>
        <ecNumber evidence="10">2.7.4.25</ecNumber>
    </recommendedName>
    <alternativeName>
        <fullName evidence="10">Cytidine monophosphate kinase</fullName>
        <shortName evidence="10">CMP kinase</shortName>
    </alternativeName>
</protein>
<dbReference type="InterPro" id="IPR008928">
    <property type="entry name" value="6-hairpin_glycosidase_sf"/>
</dbReference>
<comment type="subcellular location">
    <subcellularLocation>
        <location evidence="10">Cytoplasm</location>
    </subcellularLocation>
</comment>